<dbReference type="InterPro" id="IPR012337">
    <property type="entry name" value="RNaseH-like_sf"/>
</dbReference>
<name>A0A133UY10_9EURY</name>
<evidence type="ECO:0000313" key="1">
    <source>
        <dbReference type="EMBL" id="KXA99078.1"/>
    </source>
</evidence>
<protein>
    <submittedName>
        <fullName evidence="1">Uncharacterized protein</fullName>
    </submittedName>
</protein>
<proteinExistence type="predicted"/>
<evidence type="ECO:0000313" key="2">
    <source>
        <dbReference type="Proteomes" id="UP000070341"/>
    </source>
</evidence>
<dbReference type="AlphaFoldDB" id="A0A133UY10"/>
<accession>A0A133UY10</accession>
<dbReference type="SUPFAM" id="SSF53098">
    <property type="entry name" value="Ribonuclease H-like"/>
    <property type="match status" value="1"/>
</dbReference>
<reference evidence="1 2" key="1">
    <citation type="journal article" date="2016" name="Sci. Rep.">
        <title>Metabolic traits of an uncultured archaeal lineage -MSBL1- from brine pools of the Red Sea.</title>
        <authorList>
            <person name="Mwirichia R."/>
            <person name="Alam I."/>
            <person name="Rashid M."/>
            <person name="Vinu M."/>
            <person name="Ba-Alawi W."/>
            <person name="Anthony Kamau A."/>
            <person name="Kamanda Ngugi D."/>
            <person name="Goker M."/>
            <person name="Klenk H.P."/>
            <person name="Bajic V."/>
            <person name="Stingl U."/>
        </authorList>
    </citation>
    <scope>NUCLEOTIDE SEQUENCE [LARGE SCALE GENOMIC DNA]</scope>
    <source>
        <strain evidence="1">SCGC-AAA259M10</strain>
    </source>
</reference>
<dbReference type="Proteomes" id="UP000070341">
    <property type="component" value="Unassembled WGS sequence"/>
</dbReference>
<comment type="caution">
    <text evidence="1">The sequence shown here is derived from an EMBL/GenBank/DDBJ whole genome shotgun (WGS) entry which is preliminary data.</text>
</comment>
<dbReference type="EMBL" id="LHXU01000077">
    <property type="protein sequence ID" value="KXA99078.1"/>
    <property type="molecule type" value="Genomic_DNA"/>
</dbReference>
<organism evidence="1 2">
    <name type="scientific">candidate division MSBL1 archaeon SCGC-AAA259M10</name>
    <dbReference type="NCBI Taxonomy" id="1698270"/>
    <lineage>
        <taxon>Archaea</taxon>
        <taxon>Methanobacteriati</taxon>
        <taxon>Methanobacteriota</taxon>
        <taxon>candidate division MSBL1</taxon>
    </lineage>
</organism>
<sequence length="149" mass="17151">MLPSDRYGQMKIFFDQKSIPSQNFCSEQTWKLQSGNDGIWSVKTNLVLEIMTKMNKCPLELPVPSKSAMKDGTLCLSDLHTADQNLFGALFIYERKRPETKEEEVQIYEDLDYSADKFFVKFSDNVQIEKLSEKISHLLEIAKGGECRN</sequence>
<keyword evidence="2" id="KW-1185">Reference proteome</keyword>
<gene>
    <name evidence="1" type="ORF">AKJ40_04010</name>
</gene>